<evidence type="ECO:0000313" key="8">
    <source>
        <dbReference type="EMBL" id="KAJ2866865.1"/>
    </source>
</evidence>
<dbReference type="PANTHER" id="PTHR48039">
    <property type="entry name" value="RNA-BINDING MOTIF PROTEIN 14B"/>
    <property type="match status" value="1"/>
</dbReference>
<dbReference type="InterPro" id="IPR051945">
    <property type="entry name" value="RRM_MRD1_RNA_proc_ribogen"/>
</dbReference>
<feature type="domain" description="RRM" evidence="7">
    <location>
        <begin position="473"/>
        <end position="567"/>
    </location>
</feature>
<dbReference type="AlphaFoldDB" id="A0A9W8IV72"/>
<dbReference type="GO" id="GO:0005730">
    <property type="term" value="C:nucleolus"/>
    <property type="evidence" value="ECO:0007669"/>
    <property type="project" value="TreeGrafter"/>
</dbReference>
<keyword evidence="9" id="KW-1185">Reference proteome</keyword>
<sequence length="898" mass="99244">MSELDTLFEEFDQAESVAQAPIEAAPPKAESAEAKAPKEKYAKSMLFVRGIPKNATNQELEEYFSNIGPVRSCFVVGEKKPEKPAKVDKDAESKDAEPKDAEAKDGDNKEEPKKDDASVKEEPVKNRGFGFVQFVLAEDAARAVAELSEVKFRGEKRLMFDFAIRKNAQDGEEPAGKQQQHTPAKRTRPESGKSHTMERPSKKPKPPSGTRVESRTIVISNIPKGVTKQALVKKAKKSGDPHSVFYPTPFDGASEEELQDGAGGSAYVTYEDHSTAQRAVKALHNHIFKGAKLTVKLKIEYIDKNARLIVRNLPFKLRERDLENLFSTSGTVLKVDLPRKFTGGPLRGFAFVQMGDFESAERAIAKWNNHDLQGRVISVGLSVAKDRFKEMEENGEVEKYDFLNSNDSDVEMASDGEDNEDDIEGSDGAEGSGDDEDADMEDVGSDVDNEDDEDEDEDADGKDVVDESLQEGCTLFIRNLSFDSDEDGLFEHFKAFGKLRYCRIVYDPQTGKSRGTAFVCFWKPADAAKCLEDAQKAQTLSEKLGSVPSSMLPDKRNKSVLLQETSSSLDSSSQFTLDGRVLSIAKAVDRNTAHDLATEGLQKRKSKDNRSIYLLKEGIVFPDTPAAAHMAPTDLEHHVKEYGVRKNQIYKNPNLYMSKTRLTIHNIPRAVDEAALRSAAVSAVGKFKQEVKDNVRQPLSQDEMTEGWDKRPHVSQAKIVRSTDRVDVATGKARSKGYGFIEFTTHAHALACLRYLNFRNTAQAFSKHLVDDDEAEDGGSKSAHKISRRSIRVMFAIENAQVIKKRELRSTLAAKHRAGKSTNEDANAPFRPIQRGGNARGKPSKGGPADKGRAAKMKTFGGQSGRRDGKGKDSKSKDGKSKSGQFKDGQTKRAGKKY</sequence>
<dbReference type="InterPro" id="IPR035979">
    <property type="entry name" value="RBD_domain_sf"/>
</dbReference>
<dbReference type="InterPro" id="IPR000504">
    <property type="entry name" value="RRM_dom"/>
</dbReference>
<evidence type="ECO:0000256" key="6">
    <source>
        <dbReference type="SAM" id="MobiDB-lite"/>
    </source>
</evidence>
<dbReference type="GO" id="GO:0003729">
    <property type="term" value="F:mRNA binding"/>
    <property type="evidence" value="ECO:0007669"/>
    <property type="project" value="TreeGrafter"/>
</dbReference>
<evidence type="ECO:0000256" key="1">
    <source>
        <dbReference type="ARBA" id="ARBA00004123"/>
    </source>
</evidence>
<feature type="domain" description="RRM" evidence="7">
    <location>
        <begin position="306"/>
        <end position="384"/>
    </location>
</feature>
<feature type="region of interest" description="Disordered" evidence="6">
    <location>
        <begin position="169"/>
        <end position="219"/>
    </location>
</feature>
<dbReference type="CDD" id="cd00590">
    <property type="entry name" value="RRM_SF"/>
    <property type="match status" value="1"/>
</dbReference>
<gene>
    <name evidence="8" type="primary">NOP4</name>
    <name evidence="8" type="ORF">GGH94_001240</name>
</gene>
<accession>A0A9W8IV72</accession>
<feature type="region of interest" description="Disordered" evidence="6">
    <location>
        <begin position="813"/>
        <end position="898"/>
    </location>
</feature>
<dbReference type="EMBL" id="JANBUY010000029">
    <property type="protein sequence ID" value="KAJ2866865.1"/>
    <property type="molecule type" value="Genomic_DNA"/>
</dbReference>
<dbReference type="Proteomes" id="UP001140074">
    <property type="component" value="Unassembled WGS sequence"/>
</dbReference>
<dbReference type="InterPro" id="IPR012677">
    <property type="entry name" value="Nucleotide-bd_a/b_plait_sf"/>
</dbReference>
<evidence type="ECO:0000259" key="7">
    <source>
        <dbReference type="PROSITE" id="PS50102"/>
    </source>
</evidence>
<dbReference type="PROSITE" id="PS50102">
    <property type="entry name" value="RRM"/>
    <property type="match status" value="4"/>
</dbReference>
<proteinExistence type="predicted"/>
<evidence type="ECO:0000256" key="3">
    <source>
        <dbReference type="ARBA" id="ARBA00022884"/>
    </source>
</evidence>
<feature type="region of interest" description="Disordered" evidence="6">
    <location>
        <begin position="78"/>
        <end position="122"/>
    </location>
</feature>
<dbReference type="SMART" id="SM00360">
    <property type="entry name" value="RRM"/>
    <property type="match status" value="5"/>
</dbReference>
<evidence type="ECO:0000256" key="5">
    <source>
        <dbReference type="PROSITE-ProRule" id="PRU00176"/>
    </source>
</evidence>
<dbReference type="FunFam" id="3.30.70.330:FF:000406">
    <property type="entry name" value="Related to Nucleolar protein NOP4"/>
    <property type="match status" value="1"/>
</dbReference>
<keyword evidence="4" id="KW-0539">Nucleus</keyword>
<organism evidence="8 9">
    <name type="scientific">Coemansia aciculifera</name>
    <dbReference type="NCBI Taxonomy" id="417176"/>
    <lineage>
        <taxon>Eukaryota</taxon>
        <taxon>Fungi</taxon>
        <taxon>Fungi incertae sedis</taxon>
        <taxon>Zoopagomycota</taxon>
        <taxon>Kickxellomycotina</taxon>
        <taxon>Kickxellomycetes</taxon>
        <taxon>Kickxellales</taxon>
        <taxon>Kickxellaceae</taxon>
        <taxon>Coemansia</taxon>
    </lineage>
</organism>
<protein>
    <submittedName>
        <fullName evidence="8">RNA recognition motif-containing protein</fullName>
    </submittedName>
</protein>
<dbReference type="Gene3D" id="3.30.70.330">
    <property type="match status" value="5"/>
</dbReference>
<reference evidence="8" key="1">
    <citation type="submission" date="2022-07" db="EMBL/GenBank/DDBJ databases">
        <title>Phylogenomic reconstructions and comparative analyses of Kickxellomycotina fungi.</title>
        <authorList>
            <person name="Reynolds N.K."/>
            <person name="Stajich J.E."/>
            <person name="Barry K."/>
            <person name="Grigoriev I.V."/>
            <person name="Crous P."/>
            <person name="Smith M.E."/>
        </authorList>
    </citation>
    <scope>NUCLEOTIDE SEQUENCE</scope>
    <source>
        <strain evidence="8">RSA 476</strain>
    </source>
</reference>
<comment type="subcellular location">
    <subcellularLocation>
        <location evidence="1">Nucleus</location>
    </subcellularLocation>
</comment>
<feature type="compositionally biased region" description="Basic and acidic residues" evidence="6">
    <location>
        <begin position="865"/>
        <end position="881"/>
    </location>
</feature>
<feature type="domain" description="RRM" evidence="7">
    <location>
        <begin position="44"/>
        <end position="165"/>
    </location>
</feature>
<dbReference type="Pfam" id="PF00076">
    <property type="entry name" value="RRM_1"/>
    <property type="match status" value="4"/>
</dbReference>
<feature type="region of interest" description="Disordered" evidence="6">
    <location>
        <begin position="399"/>
        <end position="465"/>
    </location>
</feature>
<feature type="region of interest" description="Disordered" evidence="6">
    <location>
        <begin position="17"/>
        <end position="37"/>
    </location>
</feature>
<keyword evidence="3 5" id="KW-0694">RNA-binding</keyword>
<feature type="domain" description="RRM" evidence="7">
    <location>
        <begin position="215"/>
        <end position="300"/>
    </location>
</feature>
<evidence type="ECO:0000313" key="9">
    <source>
        <dbReference type="Proteomes" id="UP001140074"/>
    </source>
</evidence>
<feature type="compositionally biased region" description="Acidic residues" evidence="6">
    <location>
        <begin position="408"/>
        <end position="460"/>
    </location>
</feature>
<dbReference type="PANTHER" id="PTHR48039:SF5">
    <property type="entry name" value="RNA-BINDING PROTEIN 28"/>
    <property type="match status" value="1"/>
</dbReference>
<keyword evidence="2" id="KW-0677">Repeat</keyword>
<dbReference type="SUPFAM" id="SSF54928">
    <property type="entry name" value="RNA-binding domain, RBD"/>
    <property type="match status" value="5"/>
</dbReference>
<feature type="compositionally biased region" description="Low complexity" evidence="6">
    <location>
        <begin position="18"/>
        <end position="29"/>
    </location>
</feature>
<evidence type="ECO:0000256" key="2">
    <source>
        <dbReference type="ARBA" id="ARBA00022737"/>
    </source>
</evidence>
<feature type="compositionally biased region" description="Basic and acidic residues" evidence="6">
    <location>
        <begin position="187"/>
        <end position="201"/>
    </location>
</feature>
<name>A0A9W8IV72_9FUNG</name>
<evidence type="ECO:0000256" key="4">
    <source>
        <dbReference type="ARBA" id="ARBA00023242"/>
    </source>
</evidence>
<comment type="caution">
    <text evidence="8">The sequence shown here is derived from an EMBL/GenBank/DDBJ whole genome shotgun (WGS) entry which is preliminary data.</text>
</comment>